<keyword evidence="2" id="KW-1185">Reference proteome</keyword>
<sequence length="65" mass="7253">MNLKKNKKFFKFLNPWTMKTAPGSSKTTYNLNAGCRSHHLNAGLPAARASSSFPAIQAKEWLQCI</sequence>
<evidence type="ECO:0000313" key="1">
    <source>
        <dbReference type="EMBL" id="WQD38255.1"/>
    </source>
</evidence>
<evidence type="ECO:0000313" key="2">
    <source>
        <dbReference type="Proteomes" id="UP001325680"/>
    </source>
</evidence>
<proteinExistence type="predicted"/>
<dbReference type="Proteomes" id="UP001325680">
    <property type="component" value="Chromosome"/>
</dbReference>
<dbReference type="RefSeq" id="WP_114791029.1">
    <property type="nucleotide sequence ID" value="NZ_CP139960.1"/>
</dbReference>
<name>A0ABZ0W4R7_9BACT</name>
<protein>
    <submittedName>
        <fullName evidence="1">Uncharacterized protein</fullName>
    </submittedName>
</protein>
<accession>A0ABZ0W4R7</accession>
<dbReference type="EMBL" id="CP139960">
    <property type="protein sequence ID" value="WQD38255.1"/>
    <property type="molecule type" value="Genomic_DNA"/>
</dbReference>
<gene>
    <name evidence="1" type="ORF">U0035_21525</name>
</gene>
<organism evidence="1 2">
    <name type="scientific">Niabella yanshanensis</name>
    <dbReference type="NCBI Taxonomy" id="577386"/>
    <lineage>
        <taxon>Bacteria</taxon>
        <taxon>Pseudomonadati</taxon>
        <taxon>Bacteroidota</taxon>
        <taxon>Chitinophagia</taxon>
        <taxon>Chitinophagales</taxon>
        <taxon>Chitinophagaceae</taxon>
        <taxon>Niabella</taxon>
    </lineage>
</organism>
<reference evidence="1 2" key="1">
    <citation type="submission" date="2023-12" db="EMBL/GenBank/DDBJ databases">
        <title>Genome sequencing and assembly of bacterial species from a model synthetic community.</title>
        <authorList>
            <person name="Hogle S.L."/>
        </authorList>
    </citation>
    <scope>NUCLEOTIDE SEQUENCE [LARGE SCALE GENOMIC DNA]</scope>
    <source>
        <strain evidence="1 2">HAMBI_3031</strain>
    </source>
</reference>